<organism evidence="10 11">
    <name type="scientific">Desulfosarcina widdelii</name>
    <dbReference type="NCBI Taxonomy" id="947919"/>
    <lineage>
        <taxon>Bacteria</taxon>
        <taxon>Pseudomonadati</taxon>
        <taxon>Thermodesulfobacteriota</taxon>
        <taxon>Desulfobacteria</taxon>
        <taxon>Desulfobacterales</taxon>
        <taxon>Desulfosarcinaceae</taxon>
        <taxon>Desulfosarcina</taxon>
    </lineage>
</organism>
<dbReference type="InterPro" id="IPR016192">
    <property type="entry name" value="APOBEC/CMP_deaminase_Zn-bd"/>
</dbReference>
<comment type="cofactor">
    <cofactor evidence="8">
        <name>Zn(2+)</name>
        <dbReference type="ChEBI" id="CHEBI:29105"/>
    </cofactor>
    <text evidence="8">Binds 1 zinc ion per subunit.</text>
</comment>
<keyword evidence="4 8" id="KW-0479">Metal-binding</keyword>
<sequence>MQMAIDQALAAGQEDEVPVGAVIVDADQQVLASDHNRTIGNCDPSAHAEINVLRAAALRIQNYRLLSTTLYVTVEPCAMCMGAIVHARVKALVFGAFDPKWGAAGSLYQLGQDSRTNHRVEIIHGICEERCRRIIQDFFRMRRKRK</sequence>
<comment type="function">
    <text evidence="8">Catalyzes the deamination of adenosine to inosine at the wobble position 34 of tRNA(Arg2).</text>
</comment>
<evidence type="ECO:0000256" key="1">
    <source>
        <dbReference type="ARBA" id="ARBA00010669"/>
    </source>
</evidence>
<feature type="binding site" evidence="8">
    <location>
        <position position="77"/>
    </location>
    <ligand>
        <name>Zn(2+)</name>
        <dbReference type="ChEBI" id="CHEBI:29105"/>
        <note>catalytic</note>
    </ligand>
</feature>
<dbReference type="Proteomes" id="UP000427769">
    <property type="component" value="Chromosome"/>
</dbReference>
<feature type="binding site" evidence="8">
    <location>
        <position position="80"/>
    </location>
    <ligand>
        <name>Zn(2+)</name>
        <dbReference type="ChEBI" id="CHEBI:29105"/>
        <note>catalytic</note>
    </ligand>
</feature>
<evidence type="ECO:0000256" key="6">
    <source>
        <dbReference type="ARBA" id="ARBA00022833"/>
    </source>
</evidence>
<dbReference type="FunFam" id="3.40.140.10:FF:000005">
    <property type="entry name" value="tRNA-specific adenosine deaminase"/>
    <property type="match status" value="1"/>
</dbReference>
<evidence type="ECO:0000256" key="8">
    <source>
        <dbReference type="HAMAP-Rule" id="MF_00972"/>
    </source>
</evidence>
<dbReference type="EMBL" id="AP021875">
    <property type="protein sequence ID" value="BBO73422.1"/>
    <property type="molecule type" value="Genomic_DNA"/>
</dbReference>
<dbReference type="HAMAP" id="MF_00972">
    <property type="entry name" value="tRNA_aden_deaminase"/>
    <property type="match status" value="1"/>
</dbReference>
<dbReference type="GO" id="GO:0052717">
    <property type="term" value="F:tRNA-specific adenosine-34 deaminase activity"/>
    <property type="evidence" value="ECO:0007669"/>
    <property type="project" value="UniProtKB-UniRule"/>
</dbReference>
<dbReference type="CDD" id="cd01285">
    <property type="entry name" value="nucleoside_deaminase"/>
    <property type="match status" value="1"/>
</dbReference>
<dbReference type="InterPro" id="IPR028883">
    <property type="entry name" value="tRNA_aden_deaminase"/>
</dbReference>
<dbReference type="SUPFAM" id="SSF53927">
    <property type="entry name" value="Cytidine deaminase-like"/>
    <property type="match status" value="1"/>
</dbReference>
<evidence type="ECO:0000256" key="4">
    <source>
        <dbReference type="ARBA" id="ARBA00022723"/>
    </source>
</evidence>
<dbReference type="Pfam" id="PF14437">
    <property type="entry name" value="MafB19-deam"/>
    <property type="match status" value="1"/>
</dbReference>
<name>A0A5K7YUG1_9BACT</name>
<dbReference type="GO" id="GO:0002100">
    <property type="term" value="P:tRNA wobble adenosine to inosine editing"/>
    <property type="evidence" value="ECO:0007669"/>
    <property type="project" value="UniProtKB-UniRule"/>
</dbReference>
<comment type="catalytic activity">
    <reaction evidence="7 8">
        <text>adenosine(34) in tRNA + H2O + H(+) = inosine(34) in tRNA + NH4(+)</text>
        <dbReference type="Rhea" id="RHEA:43168"/>
        <dbReference type="Rhea" id="RHEA-COMP:10373"/>
        <dbReference type="Rhea" id="RHEA-COMP:10374"/>
        <dbReference type="ChEBI" id="CHEBI:15377"/>
        <dbReference type="ChEBI" id="CHEBI:15378"/>
        <dbReference type="ChEBI" id="CHEBI:28938"/>
        <dbReference type="ChEBI" id="CHEBI:74411"/>
        <dbReference type="ChEBI" id="CHEBI:82852"/>
        <dbReference type="EC" id="3.5.4.33"/>
    </reaction>
</comment>
<protein>
    <recommendedName>
        <fullName evidence="8">tRNA-specific adenosine deaminase</fullName>
        <ecNumber evidence="8">3.5.4.33</ecNumber>
    </recommendedName>
</protein>
<gene>
    <name evidence="10" type="primary">tadA_1</name>
    <name evidence="8" type="synonym">tadA</name>
    <name evidence="10" type="ORF">DSCW_08390</name>
</gene>
<keyword evidence="3 8" id="KW-0819">tRNA processing</keyword>
<dbReference type="GO" id="GO:0008270">
    <property type="term" value="F:zinc ion binding"/>
    <property type="evidence" value="ECO:0007669"/>
    <property type="project" value="UniProtKB-UniRule"/>
</dbReference>
<dbReference type="InterPro" id="IPR002125">
    <property type="entry name" value="CMP_dCMP_dom"/>
</dbReference>
<dbReference type="AlphaFoldDB" id="A0A5K7YUG1"/>
<dbReference type="PANTHER" id="PTHR11079">
    <property type="entry name" value="CYTOSINE DEAMINASE FAMILY MEMBER"/>
    <property type="match status" value="1"/>
</dbReference>
<keyword evidence="5 8" id="KW-0378">Hydrolase</keyword>
<feature type="binding site" evidence="8">
    <location>
        <position position="47"/>
    </location>
    <ligand>
        <name>Zn(2+)</name>
        <dbReference type="ChEBI" id="CHEBI:29105"/>
        <note>catalytic</note>
    </ligand>
</feature>
<dbReference type="PANTHER" id="PTHR11079:SF202">
    <property type="entry name" value="TRNA-SPECIFIC ADENOSINE DEAMINASE"/>
    <property type="match status" value="1"/>
</dbReference>
<accession>A0A5K7YUG1</accession>
<dbReference type="EC" id="3.5.4.33" evidence="8"/>
<dbReference type="KEGG" id="dwd:DSCW_08390"/>
<evidence type="ECO:0000256" key="5">
    <source>
        <dbReference type="ARBA" id="ARBA00022801"/>
    </source>
</evidence>
<dbReference type="InterPro" id="IPR058535">
    <property type="entry name" value="MafB19-deam"/>
</dbReference>
<evidence type="ECO:0000256" key="3">
    <source>
        <dbReference type="ARBA" id="ARBA00022694"/>
    </source>
</evidence>
<dbReference type="Gene3D" id="3.40.140.10">
    <property type="entry name" value="Cytidine Deaminase, domain 2"/>
    <property type="match status" value="1"/>
</dbReference>
<keyword evidence="11" id="KW-1185">Reference proteome</keyword>
<dbReference type="PROSITE" id="PS51747">
    <property type="entry name" value="CYT_DCMP_DEAMINASES_2"/>
    <property type="match status" value="1"/>
</dbReference>
<proteinExistence type="inferred from homology"/>
<feature type="domain" description="CMP/dCMP-type deaminase" evidence="9">
    <location>
        <begin position="1"/>
        <end position="115"/>
    </location>
</feature>
<reference evidence="10 11" key="1">
    <citation type="submission" date="2019-11" db="EMBL/GenBank/DDBJ databases">
        <title>Comparative genomics of hydrocarbon-degrading Desulfosarcina strains.</title>
        <authorList>
            <person name="Watanabe M."/>
            <person name="Kojima H."/>
            <person name="Fukui M."/>
        </authorList>
    </citation>
    <scope>NUCLEOTIDE SEQUENCE [LARGE SCALE GENOMIC DNA]</scope>
    <source>
        <strain evidence="10 11">PP31</strain>
    </source>
</reference>
<evidence type="ECO:0000256" key="2">
    <source>
        <dbReference type="ARBA" id="ARBA00011738"/>
    </source>
</evidence>
<evidence type="ECO:0000313" key="11">
    <source>
        <dbReference type="Proteomes" id="UP000427769"/>
    </source>
</evidence>
<dbReference type="InterPro" id="IPR016193">
    <property type="entry name" value="Cytidine_deaminase-like"/>
</dbReference>
<evidence type="ECO:0000259" key="9">
    <source>
        <dbReference type="PROSITE" id="PS51747"/>
    </source>
</evidence>
<keyword evidence="6 8" id="KW-0862">Zinc</keyword>
<dbReference type="PROSITE" id="PS00903">
    <property type="entry name" value="CYT_DCMP_DEAMINASES_1"/>
    <property type="match status" value="1"/>
</dbReference>
<evidence type="ECO:0000313" key="10">
    <source>
        <dbReference type="EMBL" id="BBO73422.1"/>
    </source>
</evidence>
<dbReference type="NCBIfam" id="NF008113">
    <property type="entry name" value="PRK10860.1"/>
    <property type="match status" value="1"/>
</dbReference>
<feature type="active site" description="Proton donor" evidence="8">
    <location>
        <position position="49"/>
    </location>
</feature>
<evidence type="ECO:0000256" key="7">
    <source>
        <dbReference type="ARBA" id="ARBA00048045"/>
    </source>
</evidence>
<comment type="similarity">
    <text evidence="1">Belongs to the cytidine and deoxycytidylate deaminase family. ADAT2 subfamily.</text>
</comment>
<comment type="subunit">
    <text evidence="2 8">Homodimer.</text>
</comment>